<dbReference type="SMART" id="SM00803">
    <property type="entry name" value="TAF"/>
    <property type="match status" value="1"/>
</dbReference>
<dbReference type="GO" id="GO:0046982">
    <property type="term" value="F:protein heterodimerization activity"/>
    <property type="evidence" value="ECO:0007669"/>
    <property type="project" value="InterPro"/>
</dbReference>
<evidence type="ECO:0000259" key="7">
    <source>
        <dbReference type="SMART" id="SM00803"/>
    </source>
</evidence>
<dbReference type="NCBIfam" id="NF043032">
    <property type="entry name" value="archaea_histone"/>
    <property type="match status" value="1"/>
</dbReference>
<evidence type="ECO:0000256" key="2">
    <source>
        <dbReference type="ARBA" id="ARBA00004496"/>
    </source>
</evidence>
<comment type="subcellular location">
    <subcellularLocation>
        <location evidence="1">Chromosome</location>
    </subcellularLocation>
    <subcellularLocation>
        <location evidence="2">Cytoplasm</location>
    </subcellularLocation>
</comment>
<organism evidence="8 9">
    <name type="scientific">Candidatus Iainarchaeum sp</name>
    <dbReference type="NCBI Taxonomy" id="3101447"/>
    <lineage>
        <taxon>Archaea</taxon>
        <taxon>Candidatus Iainarchaeota</taxon>
        <taxon>Candidatus Iainarchaeia</taxon>
        <taxon>Candidatus Iainarchaeales</taxon>
        <taxon>Candidatus Iainarchaeaceae</taxon>
        <taxon>Candidatus Iainarchaeum</taxon>
    </lineage>
</organism>
<dbReference type="InterPro" id="IPR050947">
    <property type="entry name" value="Archaeal_histone_HMF"/>
</dbReference>
<evidence type="ECO:0000313" key="8">
    <source>
        <dbReference type="EMBL" id="MBM3282195.1"/>
    </source>
</evidence>
<keyword evidence="4" id="KW-0158">Chromosome</keyword>
<dbReference type="GO" id="GO:0005737">
    <property type="term" value="C:cytoplasm"/>
    <property type="evidence" value="ECO:0007669"/>
    <property type="project" value="UniProtKB-SubCell"/>
</dbReference>
<protein>
    <submittedName>
        <fullName evidence="8">Histone family protein</fullName>
    </submittedName>
</protein>
<dbReference type="CDD" id="cd22909">
    <property type="entry name" value="HFD_archaea_histone-like"/>
    <property type="match status" value="1"/>
</dbReference>
<keyword evidence="5" id="KW-0963">Cytoplasm</keyword>
<dbReference type="PANTHER" id="PTHR47828">
    <property type="entry name" value="ARCHAEAL HISTONE A"/>
    <property type="match status" value="1"/>
</dbReference>
<dbReference type="InterPro" id="IPR003958">
    <property type="entry name" value="CBFA_NFYB_domain"/>
</dbReference>
<evidence type="ECO:0000256" key="3">
    <source>
        <dbReference type="ARBA" id="ARBA00008264"/>
    </source>
</evidence>
<comment type="similarity">
    <text evidence="3">Belongs to the archaeal histone HMF family.</text>
</comment>
<evidence type="ECO:0000256" key="6">
    <source>
        <dbReference type="ARBA" id="ARBA00023125"/>
    </source>
</evidence>
<dbReference type="EMBL" id="VGJJ01000014">
    <property type="protein sequence ID" value="MBM3282195.1"/>
    <property type="molecule type" value="Genomic_DNA"/>
</dbReference>
<dbReference type="AlphaFoldDB" id="A0A8T4CAN7"/>
<sequence length="101" mass="11492">MVGFYIFQCILFHYQNITRGWVWFEKYGEQVGKRMSELPLAAVDRIIRKATGVRVSEEAAKALAEQLEEMGMTISREASVFAKHANRKTITGADIKLAIKK</sequence>
<evidence type="ECO:0000313" key="9">
    <source>
        <dbReference type="Proteomes" id="UP000774699"/>
    </source>
</evidence>
<keyword evidence="6" id="KW-0238">DNA-binding</keyword>
<dbReference type="InterPro" id="IPR009072">
    <property type="entry name" value="Histone-fold"/>
</dbReference>
<dbReference type="Pfam" id="PF00808">
    <property type="entry name" value="CBFD_NFYB_HMF"/>
    <property type="match status" value="1"/>
</dbReference>
<dbReference type="InterPro" id="IPR004823">
    <property type="entry name" value="TAF_TATA-bd_Histone-like_dom"/>
</dbReference>
<dbReference type="InterPro" id="IPR050004">
    <property type="entry name" value="HmfB-like"/>
</dbReference>
<dbReference type="GO" id="GO:0005694">
    <property type="term" value="C:chromosome"/>
    <property type="evidence" value="ECO:0007669"/>
    <property type="project" value="UniProtKB-SubCell"/>
</dbReference>
<dbReference type="Proteomes" id="UP000774699">
    <property type="component" value="Unassembled WGS sequence"/>
</dbReference>
<dbReference type="GO" id="GO:0003677">
    <property type="term" value="F:DNA binding"/>
    <property type="evidence" value="ECO:0007669"/>
    <property type="project" value="UniProtKB-KW"/>
</dbReference>
<comment type="caution">
    <text evidence="8">The sequence shown here is derived from an EMBL/GenBank/DDBJ whole genome shotgun (WGS) entry which is preliminary data.</text>
</comment>
<accession>A0A8T4CAN7</accession>
<evidence type="ECO:0000256" key="4">
    <source>
        <dbReference type="ARBA" id="ARBA00022454"/>
    </source>
</evidence>
<dbReference type="Gene3D" id="1.10.20.10">
    <property type="entry name" value="Histone, subunit A"/>
    <property type="match status" value="1"/>
</dbReference>
<dbReference type="SUPFAM" id="SSF47113">
    <property type="entry name" value="Histone-fold"/>
    <property type="match status" value="1"/>
</dbReference>
<reference evidence="8" key="1">
    <citation type="submission" date="2019-03" db="EMBL/GenBank/DDBJ databases">
        <title>Lake Tanganyika Metagenome-Assembled Genomes (MAGs).</title>
        <authorList>
            <person name="Tran P."/>
        </authorList>
    </citation>
    <scope>NUCLEOTIDE SEQUENCE</scope>
    <source>
        <strain evidence="8">M_DeepCast_50m_m2_156</strain>
    </source>
</reference>
<evidence type="ECO:0000256" key="5">
    <source>
        <dbReference type="ARBA" id="ARBA00022490"/>
    </source>
</evidence>
<feature type="domain" description="TATA box binding protein associated factor (TAF) histone-like fold" evidence="7">
    <location>
        <begin position="36"/>
        <end position="101"/>
    </location>
</feature>
<proteinExistence type="inferred from homology"/>
<name>A0A8T4CAN7_9ARCH</name>
<evidence type="ECO:0000256" key="1">
    <source>
        <dbReference type="ARBA" id="ARBA00004286"/>
    </source>
</evidence>
<dbReference type="PANTHER" id="PTHR47828:SF1">
    <property type="entry name" value="ARCHAEAL HISTONE A"/>
    <property type="match status" value="1"/>
</dbReference>
<gene>
    <name evidence="8" type="ORF">FJY86_02545</name>
</gene>